<keyword evidence="4" id="KW-1185">Reference proteome</keyword>
<accession>G4TK43</accession>
<dbReference type="HOGENOM" id="CLU_1107479_0_0_1"/>
<dbReference type="PROSITE" id="PS50137">
    <property type="entry name" value="DS_RBD"/>
    <property type="match status" value="1"/>
</dbReference>
<comment type="caution">
    <text evidence="3">The sequence shown here is derived from an EMBL/GenBank/DDBJ whole genome shotgun (WGS) entry which is preliminary data.</text>
</comment>
<dbReference type="EMBL" id="CAFZ01000130">
    <property type="protein sequence ID" value="CCA71686.1"/>
    <property type="molecule type" value="Genomic_DNA"/>
</dbReference>
<evidence type="ECO:0000313" key="3">
    <source>
        <dbReference type="EMBL" id="CCA71686.1"/>
    </source>
</evidence>
<dbReference type="Proteomes" id="UP000007148">
    <property type="component" value="Unassembled WGS sequence"/>
</dbReference>
<name>G4TK43_SERID</name>
<feature type="domain" description="DRBM" evidence="2">
    <location>
        <begin position="172"/>
        <end position="246"/>
    </location>
</feature>
<dbReference type="InParanoid" id="G4TK43"/>
<organism evidence="3 4">
    <name type="scientific">Serendipita indica (strain DSM 11827)</name>
    <name type="common">Root endophyte fungus</name>
    <name type="synonym">Piriformospora indica</name>
    <dbReference type="NCBI Taxonomy" id="1109443"/>
    <lineage>
        <taxon>Eukaryota</taxon>
        <taxon>Fungi</taxon>
        <taxon>Dikarya</taxon>
        <taxon>Basidiomycota</taxon>
        <taxon>Agaricomycotina</taxon>
        <taxon>Agaricomycetes</taxon>
        <taxon>Sebacinales</taxon>
        <taxon>Serendipitaceae</taxon>
        <taxon>Serendipita</taxon>
    </lineage>
</organism>
<dbReference type="Pfam" id="PF00035">
    <property type="entry name" value="dsrm"/>
    <property type="match status" value="1"/>
</dbReference>
<gene>
    <name evidence="3" type="ORF">PIIN_05621</name>
</gene>
<dbReference type="SUPFAM" id="SSF54768">
    <property type="entry name" value="dsRNA-binding domain-like"/>
    <property type="match status" value="1"/>
</dbReference>
<dbReference type="InterPro" id="IPR014720">
    <property type="entry name" value="dsRBD_dom"/>
</dbReference>
<dbReference type="Gene3D" id="3.30.160.20">
    <property type="match status" value="1"/>
</dbReference>
<evidence type="ECO:0000259" key="2">
    <source>
        <dbReference type="PROSITE" id="PS50137"/>
    </source>
</evidence>
<sequence>MGYSRGGATLGYPSDQDTTPTGLFSSTMLVQSHSCPAMRALGECTTEDTLLDIIACWPGHTQLGRWSLLVLFRRDSVPPKVSGTGESPRRIAQVTAQLPTSQVIDTSYACMWCSSQIYDVGTTRRWLIHEAKRLTPLPAKIKGLSYHGRTGVISTTTHIQNPSTYNLALMSSWIQELKQIQEKHFAKKKWPITWDFYQTKNSTENKQEWACRFYYEDNLVGEGAPATNKKDAQESASNLAIRYLRERGCPC</sequence>
<reference evidence="3 4" key="1">
    <citation type="journal article" date="2011" name="PLoS Pathog.">
        <title>Endophytic Life Strategies Decoded by Genome and Transcriptome Analyses of the Mutualistic Root Symbiont Piriformospora indica.</title>
        <authorList>
            <person name="Zuccaro A."/>
            <person name="Lahrmann U."/>
            <person name="Guldener U."/>
            <person name="Langen G."/>
            <person name="Pfiffi S."/>
            <person name="Biedenkopf D."/>
            <person name="Wong P."/>
            <person name="Samans B."/>
            <person name="Grimm C."/>
            <person name="Basiewicz M."/>
            <person name="Murat C."/>
            <person name="Martin F."/>
            <person name="Kogel K.H."/>
        </authorList>
    </citation>
    <scope>NUCLEOTIDE SEQUENCE [LARGE SCALE GENOMIC DNA]</scope>
    <source>
        <strain evidence="3 4">DSM 11827</strain>
    </source>
</reference>
<protein>
    <recommendedName>
        <fullName evidence="2">DRBM domain-containing protein</fullName>
    </recommendedName>
</protein>
<dbReference type="AlphaFoldDB" id="G4TK43"/>
<proteinExistence type="predicted"/>
<keyword evidence="1" id="KW-0694">RNA-binding</keyword>
<evidence type="ECO:0000256" key="1">
    <source>
        <dbReference type="PROSITE-ProRule" id="PRU00266"/>
    </source>
</evidence>
<evidence type="ECO:0000313" key="4">
    <source>
        <dbReference type="Proteomes" id="UP000007148"/>
    </source>
</evidence>
<dbReference type="GO" id="GO:0003723">
    <property type="term" value="F:RNA binding"/>
    <property type="evidence" value="ECO:0007669"/>
    <property type="project" value="UniProtKB-UniRule"/>
</dbReference>